<sequence>MLACFIRCLEGRNICVKFSHARPFQ</sequence>
<dbReference type="AlphaFoldDB" id="A0A0E9TL05"/>
<organism evidence="1">
    <name type="scientific">Anguilla anguilla</name>
    <name type="common">European freshwater eel</name>
    <name type="synonym">Muraena anguilla</name>
    <dbReference type="NCBI Taxonomy" id="7936"/>
    <lineage>
        <taxon>Eukaryota</taxon>
        <taxon>Metazoa</taxon>
        <taxon>Chordata</taxon>
        <taxon>Craniata</taxon>
        <taxon>Vertebrata</taxon>
        <taxon>Euteleostomi</taxon>
        <taxon>Actinopterygii</taxon>
        <taxon>Neopterygii</taxon>
        <taxon>Teleostei</taxon>
        <taxon>Anguilliformes</taxon>
        <taxon>Anguillidae</taxon>
        <taxon>Anguilla</taxon>
    </lineage>
</organism>
<dbReference type="EMBL" id="GBXM01054228">
    <property type="protein sequence ID" value="JAH54349.1"/>
    <property type="molecule type" value="Transcribed_RNA"/>
</dbReference>
<protein>
    <submittedName>
        <fullName evidence="1">Uncharacterized protein</fullName>
    </submittedName>
</protein>
<name>A0A0E9TL05_ANGAN</name>
<evidence type="ECO:0000313" key="1">
    <source>
        <dbReference type="EMBL" id="JAH54349.1"/>
    </source>
</evidence>
<reference evidence="1" key="2">
    <citation type="journal article" date="2015" name="Fish Shellfish Immunol.">
        <title>Early steps in the European eel (Anguilla anguilla)-Vibrio vulnificus interaction in the gills: Role of the RtxA13 toxin.</title>
        <authorList>
            <person name="Callol A."/>
            <person name="Pajuelo D."/>
            <person name="Ebbesson L."/>
            <person name="Teles M."/>
            <person name="MacKenzie S."/>
            <person name="Amaro C."/>
        </authorList>
    </citation>
    <scope>NUCLEOTIDE SEQUENCE</scope>
</reference>
<reference evidence="1" key="1">
    <citation type="submission" date="2014-11" db="EMBL/GenBank/DDBJ databases">
        <authorList>
            <person name="Amaro Gonzalez C."/>
        </authorList>
    </citation>
    <scope>NUCLEOTIDE SEQUENCE</scope>
</reference>
<proteinExistence type="predicted"/>
<accession>A0A0E9TL05</accession>